<evidence type="ECO:0000313" key="9">
    <source>
        <dbReference type="Proteomes" id="UP000006732"/>
    </source>
</evidence>
<dbReference type="PANTHER" id="PTHR30349">
    <property type="entry name" value="PHAGE INTEGRASE-RELATED"/>
    <property type="match status" value="1"/>
</dbReference>
<dbReference type="PROSITE" id="PS51898">
    <property type="entry name" value="TYR_RECOMBINASE"/>
    <property type="match status" value="1"/>
</dbReference>
<protein>
    <submittedName>
        <fullName evidence="8">Phage integrase family protein</fullName>
    </submittedName>
</protein>
<keyword evidence="3 5" id="KW-0238">DNA-binding</keyword>
<sequence length="318" mass="36998">MKLDSGNITDDLQRWVVAYMQEITNKNLSGRTRDIYAGILDDFVEHSRQFQGELGIEDINRIFLNGYLAERGNTGRRFSATTKKLHITVLKTFFLYITENNDNNHDFEKMFKKMNIKSESNEKPALNEDDVQRLLNYLEKIKRARRNQNTNIRNTLLCKIMLFGGLRAVELTHLRLKDMVYDKEDDIYSLLIEGKGGKQRTVYIPRTLIEDEVETLKEEYGEEWLICSTRNGTIVDRTNLYQIITGIYKRAGVDHTGLHILRHTFARRLVNNNTNLETIRDLLGHSNIAITAKFYAKTNENNKKAAISRLMKEENEGE</sequence>
<evidence type="ECO:0000256" key="2">
    <source>
        <dbReference type="ARBA" id="ARBA00022908"/>
    </source>
</evidence>
<dbReference type="SUPFAM" id="SSF56349">
    <property type="entry name" value="DNA breaking-rejoining enzymes"/>
    <property type="match status" value="1"/>
</dbReference>
<proteinExistence type="inferred from homology"/>
<keyword evidence="4" id="KW-0233">DNA recombination</keyword>
<dbReference type="InterPro" id="IPR011010">
    <property type="entry name" value="DNA_brk_join_enz"/>
</dbReference>
<dbReference type="PROSITE" id="PS51900">
    <property type="entry name" value="CB"/>
    <property type="match status" value="1"/>
</dbReference>
<dbReference type="InterPro" id="IPR010998">
    <property type="entry name" value="Integrase_recombinase_N"/>
</dbReference>
<dbReference type="Pfam" id="PF00589">
    <property type="entry name" value="Phage_integrase"/>
    <property type="match status" value="1"/>
</dbReference>
<dbReference type="InterPro" id="IPR002104">
    <property type="entry name" value="Integrase_catalytic"/>
</dbReference>
<accession>A0R842</accession>
<dbReference type="PANTHER" id="PTHR30349:SF64">
    <property type="entry name" value="PROPHAGE INTEGRASE INTD-RELATED"/>
    <property type="match status" value="1"/>
</dbReference>
<gene>
    <name evidence="8" type="ordered locus">Ppro_3749</name>
</gene>
<keyword evidence="8" id="KW-0614">Plasmid</keyword>
<evidence type="ECO:0000256" key="3">
    <source>
        <dbReference type="ARBA" id="ARBA00023125"/>
    </source>
</evidence>
<dbReference type="CDD" id="cd00397">
    <property type="entry name" value="DNA_BRE_C"/>
    <property type="match status" value="1"/>
</dbReference>
<dbReference type="Gene3D" id="1.10.443.10">
    <property type="entry name" value="Intergrase catalytic core"/>
    <property type="match status" value="1"/>
</dbReference>
<dbReference type="GO" id="GO:0003677">
    <property type="term" value="F:DNA binding"/>
    <property type="evidence" value="ECO:0007669"/>
    <property type="project" value="UniProtKB-UniRule"/>
</dbReference>
<evidence type="ECO:0000256" key="5">
    <source>
        <dbReference type="PROSITE-ProRule" id="PRU01248"/>
    </source>
</evidence>
<dbReference type="HOGENOM" id="CLU_027562_9_5_7"/>
<evidence type="ECO:0000256" key="4">
    <source>
        <dbReference type="ARBA" id="ARBA00023172"/>
    </source>
</evidence>
<comment type="similarity">
    <text evidence="1">Belongs to the 'phage' integrase family.</text>
</comment>
<dbReference type="GO" id="GO:0015074">
    <property type="term" value="P:DNA integration"/>
    <property type="evidence" value="ECO:0007669"/>
    <property type="project" value="UniProtKB-KW"/>
</dbReference>
<dbReference type="RefSeq" id="WP_011733859.1">
    <property type="nucleotide sequence ID" value="NC_008607.1"/>
</dbReference>
<organism evidence="8 9">
    <name type="scientific">Pelobacter propionicus (strain DSM 2379 / NBRC 103807 / OttBd1)</name>
    <dbReference type="NCBI Taxonomy" id="338966"/>
    <lineage>
        <taxon>Bacteria</taxon>
        <taxon>Pseudomonadati</taxon>
        <taxon>Thermodesulfobacteriota</taxon>
        <taxon>Desulfuromonadia</taxon>
        <taxon>Desulfuromonadales</taxon>
        <taxon>Desulfuromonadaceae</taxon>
        <taxon>Pelobacter</taxon>
    </lineage>
</organism>
<keyword evidence="2" id="KW-0229">DNA integration</keyword>
<dbReference type="eggNOG" id="COG4974">
    <property type="taxonomic scope" value="Bacteria"/>
</dbReference>
<feature type="domain" description="Core-binding (CB)" evidence="7">
    <location>
        <begin position="10"/>
        <end position="98"/>
    </location>
</feature>
<keyword evidence="9" id="KW-1185">Reference proteome</keyword>
<geneLocation type="plasmid" evidence="8 9">
    <name>pPRO1</name>
</geneLocation>
<dbReference type="KEGG" id="ppd:Ppro_3749"/>
<dbReference type="EMBL" id="CP000483">
    <property type="protein sequence ID" value="ABL01340.1"/>
    <property type="molecule type" value="Genomic_DNA"/>
</dbReference>
<dbReference type="Gene3D" id="1.10.150.130">
    <property type="match status" value="1"/>
</dbReference>
<dbReference type="GO" id="GO:0006310">
    <property type="term" value="P:DNA recombination"/>
    <property type="evidence" value="ECO:0007669"/>
    <property type="project" value="UniProtKB-KW"/>
</dbReference>
<dbReference type="AlphaFoldDB" id="A0R842"/>
<name>A0R842_PELPD</name>
<dbReference type="InterPro" id="IPR013762">
    <property type="entry name" value="Integrase-like_cat_sf"/>
</dbReference>
<evidence type="ECO:0000259" key="6">
    <source>
        <dbReference type="PROSITE" id="PS51898"/>
    </source>
</evidence>
<feature type="domain" description="Tyr recombinase" evidence="6">
    <location>
        <begin position="121"/>
        <end position="308"/>
    </location>
</feature>
<dbReference type="InterPro" id="IPR044068">
    <property type="entry name" value="CB"/>
</dbReference>
<evidence type="ECO:0000313" key="8">
    <source>
        <dbReference type="EMBL" id="ABL01340.1"/>
    </source>
</evidence>
<evidence type="ECO:0000256" key="1">
    <source>
        <dbReference type="ARBA" id="ARBA00008857"/>
    </source>
</evidence>
<dbReference type="Proteomes" id="UP000006732">
    <property type="component" value="Plasmid pPRO1"/>
</dbReference>
<reference evidence="8 9" key="1">
    <citation type="submission" date="2006-10" db="EMBL/GenBank/DDBJ databases">
        <title>Complete sequence of plasmid pPRO1 of Pelobacter propionicus DSM 2379.</title>
        <authorList>
            <consortium name="US DOE Joint Genome Institute"/>
            <person name="Copeland A."/>
            <person name="Lucas S."/>
            <person name="Lapidus A."/>
            <person name="Barry K."/>
            <person name="Detter J.C."/>
            <person name="Glavina del Rio T."/>
            <person name="Hammon N."/>
            <person name="Israni S."/>
            <person name="Dalin E."/>
            <person name="Tice H."/>
            <person name="Pitluck S."/>
            <person name="Saunders E."/>
            <person name="Brettin T."/>
            <person name="Bruce D."/>
            <person name="Han C."/>
            <person name="Tapia R."/>
            <person name="Schmutz J."/>
            <person name="Larimer F."/>
            <person name="Land M."/>
            <person name="Hauser L."/>
            <person name="Kyrpides N."/>
            <person name="Kim E."/>
            <person name="Lovley D."/>
            <person name="Richardson P."/>
        </authorList>
    </citation>
    <scope>NUCLEOTIDE SEQUENCE [LARGE SCALE GENOMIC DNA]</scope>
    <source>
        <strain evidence="9">DSM 2379 / NBRC 103807 / OttBd1</strain>
        <plasmid evidence="9">Plasmid pPRO1</plasmid>
    </source>
</reference>
<dbReference type="InterPro" id="IPR050090">
    <property type="entry name" value="Tyrosine_recombinase_XerCD"/>
</dbReference>
<evidence type="ECO:0000259" key="7">
    <source>
        <dbReference type="PROSITE" id="PS51900"/>
    </source>
</evidence>